<evidence type="ECO:0000313" key="2">
    <source>
        <dbReference type="Proteomes" id="UP000694523"/>
    </source>
</evidence>
<accession>A0A8C6WP05</accession>
<dbReference type="InterPro" id="IPR029625">
    <property type="entry name" value="FAM169"/>
</dbReference>
<dbReference type="Ensembl" id="ENSNMLT00000023964.1">
    <property type="protein sequence ID" value="ENSNMLP00000021374.1"/>
    <property type="gene ID" value="ENSNMLG00000013876.1"/>
</dbReference>
<sequence>RCVSTVGLVPLYGCCDSQKLLALFAPADPFTPAALFLLGQWWSMRDILRTDDSSRDGLRQVETLGERIVLYVLNRIVYRVQERNSDEPPFLCHGAKDFAKILWQNGEAVGFYSVKPTGSSCSSFSSRTYPLPVMDSIFVRKCHRGNGLGLHMLEDYVDNFKDDCLGLKYPLTTAMYKVCQSYLCSYPGDAELLWEVDSCRINQRTSIASRIQSLSLRGMERRALELDKQLFMLDISGYLSFSDPAVCGLQLPHDPATDKWKKMDGWMNCFFRSGSSKIGFAFVGVFKTLTYSDQSAVTVNRTEETMVGLFPNPRILCFFNDHFNPDHTLYFVGNGVKVHEKPGHGRRTLNSCSDIKEKRLFKQTQMSHNTTSAVFCRGNIITLE</sequence>
<dbReference type="AlphaFoldDB" id="A0A8C6WP05"/>
<name>A0A8C6WP05_9GOBI</name>
<dbReference type="Proteomes" id="UP000694523">
    <property type="component" value="Unplaced"/>
</dbReference>
<reference evidence="1" key="2">
    <citation type="submission" date="2025-09" db="UniProtKB">
        <authorList>
            <consortium name="Ensembl"/>
        </authorList>
    </citation>
    <scope>IDENTIFICATION</scope>
</reference>
<organism evidence="1 2">
    <name type="scientific">Neogobius melanostomus</name>
    <name type="common">round goby</name>
    <dbReference type="NCBI Taxonomy" id="47308"/>
    <lineage>
        <taxon>Eukaryota</taxon>
        <taxon>Metazoa</taxon>
        <taxon>Chordata</taxon>
        <taxon>Craniata</taxon>
        <taxon>Vertebrata</taxon>
        <taxon>Euteleostomi</taxon>
        <taxon>Actinopterygii</taxon>
        <taxon>Neopterygii</taxon>
        <taxon>Teleostei</taxon>
        <taxon>Neoteleostei</taxon>
        <taxon>Acanthomorphata</taxon>
        <taxon>Gobiaria</taxon>
        <taxon>Gobiiformes</taxon>
        <taxon>Gobioidei</taxon>
        <taxon>Gobiidae</taxon>
        <taxon>Benthophilinae</taxon>
        <taxon>Neogobiini</taxon>
        <taxon>Neogobius</taxon>
    </lineage>
</organism>
<keyword evidence="2" id="KW-1185">Reference proteome</keyword>
<reference evidence="1" key="1">
    <citation type="submission" date="2025-08" db="UniProtKB">
        <authorList>
            <consortium name="Ensembl"/>
        </authorList>
    </citation>
    <scope>IDENTIFICATION</scope>
</reference>
<dbReference type="InterPro" id="IPR016181">
    <property type="entry name" value="Acyl_CoA_acyltransferase"/>
</dbReference>
<evidence type="ECO:0000313" key="1">
    <source>
        <dbReference type="Ensembl" id="ENSNMLP00000021374.1"/>
    </source>
</evidence>
<protein>
    <submittedName>
        <fullName evidence="1">Family with sequence similarity 169 member Aa</fullName>
    </submittedName>
</protein>
<proteinExistence type="predicted"/>
<dbReference type="PANTHER" id="PTHR22442:SF3">
    <property type="entry name" value="SOLUBLE LAMIN-ASSOCIATED PROTEIN OF 75 KDA"/>
    <property type="match status" value="1"/>
</dbReference>
<dbReference type="PANTHER" id="PTHR22442">
    <property type="match status" value="1"/>
</dbReference>
<dbReference type="SUPFAM" id="SSF55729">
    <property type="entry name" value="Acyl-CoA N-acyltransferases (Nat)"/>
    <property type="match status" value="1"/>
</dbReference>